<dbReference type="InterPro" id="IPR036743">
    <property type="entry name" value="ARPC5_sf"/>
</dbReference>
<gene>
    <name evidence="6" type="ORF">BCR36DRAFT_314698</name>
</gene>
<evidence type="ECO:0000313" key="6">
    <source>
        <dbReference type="EMBL" id="ORX60837.1"/>
    </source>
</evidence>
<sequence length="146" mass="16366">MSANRKLNVDIDEDFEEDVEVEVDNYTKYRSLCDDVKSNILRGDLNSAIKRAVSENFISKKAPSDIREACISTVIEAMSAVKSLEIPTIVNQLNSNELDILIKFVYVGMAQPEIYNSSILITWHEKIVNVAGLGCIVRVLTDRNTV</sequence>
<name>A0A1Y1VN37_9FUNG</name>
<dbReference type="EMBL" id="MCFH01000001">
    <property type="protein sequence ID" value="ORX60837.1"/>
    <property type="molecule type" value="Genomic_DNA"/>
</dbReference>
<accession>A0A1Y1VN37</accession>
<reference evidence="6 7" key="1">
    <citation type="submission" date="2016-08" db="EMBL/GenBank/DDBJ databases">
        <title>Genomes of anaerobic fungi encode conserved fungal cellulosomes for biomass hydrolysis.</title>
        <authorList>
            <consortium name="DOE Joint Genome Institute"/>
            <person name="Haitjema C.H."/>
            <person name="Gilmore S.P."/>
            <person name="Henske J.K."/>
            <person name="Solomon K.V."/>
            <person name="De Groot R."/>
            <person name="Kuo A."/>
            <person name="Mondo S.J."/>
            <person name="Salamov A.A."/>
            <person name="Labutti K."/>
            <person name="Zhao Z."/>
            <person name="Chiniquy J."/>
            <person name="Barry K."/>
            <person name="Brewer H.M."/>
            <person name="Purvine S.O."/>
            <person name="Wright A.T."/>
            <person name="Boxma B."/>
            <person name="Van Alen T."/>
            <person name="Hackstein J.H."/>
            <person name="Baker S.E."/>
            <person name="Grigoriev I.V."/>
            <person name="O'Malley M.A."/>
        </authorList>
    </citation>
    <scope>NUCLEOTIDE SEQUENCE [LARGE SCALE GENOMIC DNA]</scope>
    <source>
        <strain evidence="7">finn</strain>
    </source>
</reference>
<evidence type="ECO:0000256" key="4">
    <source>
        <dbReference type="ARBA" id="ARBA00023212"/>
    </source>
</evidence>
<comment type="subcellular location">
    <subcellularLocation>
        <location evidence="1">Cytoplasm</location>
        <location evidence="1">Cytoskeleton</location>
    </subcellularLocation>
</comment>
<dbReference type="Pfam" id="PF04699">
    <property type="entry name" value="P16-Arc"/>
    <property type="match status" value="1"/>
</dbReference>
<dbReference type="InterPro" id="IPR006789">
    <property type="entry name" value="ARPC5"/>
</dbReference>
<comment type="caution">
    <text evidence="6">The sequence shown here is derived from an EMBL/GenBank/DDBJ whole genome shotgun (WGS) entry which is preliminary data.</text>
</comment>
<dbReference type="AlphaFoldDB" id="A0A1Y1VN37"/>
<dbReference type="GO" id="GO:0034314">
    <property type="term" value="P:Arp2/3 complex-mediated actin nucleation"/>
    <property type="evidence" value="ECO:0007669"/>
    <property type="project" value="InterPro"/>
</dbReference>
<proteinExistence type="inferred from homology"/>
<comment type="function">
    <text evidence="5">Functions as component of the Arp2/3 complex which is involved in regulation of actin polymerization and together with an activating nucleation-promoting factor (NPF) mediates the formation of branched actin networks. Arp2/3 complex plays a critical role in the control of cell morphogenesis via the modulation of cell polarity development.</text>
</comment>
<organism evidence="6 7">
    <name type="scientific">Piromyces finnis</name>
    <dbReference type="NCBI Taxonomy" id="1754191"/>
    <lineage>
        <taxon>Eukaryota</taxon>
        <taxon>Fungi</taxon>
        <taxon>Fungi incertae sedis</taxon>
        <taxon>Chytridiomycota</taxon>
        <taxon>Chytridiomycota incertae sedis</taxon>
        <taxon>Neocallimastigomycetes</taxon>
        <taxon>Neocallimastigales</taxon>
        <taxon>Neocallimastigaceae</taxon>
        <taxon>Piromyces</taxon>
    </lineage>
</organism>
<keyword evidence="4 5" id="KW-0206">Cytoskeleton</keyword>
<dbReference type="GO" id="GO:0005885">
    <property type="term" value="C:Arp2/3 protein complex"/>
    <property type="evidence" value="ECO:0007669"/>
    <property type="project" value="InterPro"/>
</dbReference>
<dbReference type="Proteomes" id="UP000193719">
    <property type="component" value="Unassembled WGS sequence"/>
</dbReference>
<evidence type="ECO:0000256" key="3">
    <source>
        <dbReference type="ARBA" id="ARBA00022490"/>
    </source>
</evidence>
<evidence type="ECO:0000256" key="2">
    <source>
        <dbReference type="ARBA" id="ARBA00006084"/>
    </source>
</evidence>
<dbReference type="PANTHER" id="PTHR12644">
    <property type="entry name" value="ARP2/3 COMPLEX 16 KD SUBUNIT P16-ARC"/>
    <property type="match status" value="1"/>
</dbReference>
<dbReference type="OrthoDB" id="429520at2759"/>
<dbReference type="SUPFAM" id="SSF69103">
    <property type="entry name" value="Arp2/3 complex 16 kDa subunit ARPC5"/>
    <property type="match status" value="1"/>
</dbReference>
<evidence type="ECO:0000256" key="1">
    <source>
        <dbReference type="ARBA" id="ARBA00004245"/>
    </source>
</evidence>
<dbReference type="Gene3D" id="1.25.40.190">
    <property type="entry name" value="Actin-related protein 2/3 complex subunit 5"/>
    <property type="match status" value="1"/>
</dbReference>
<keyword evidence="3" id="KW-0963">Cytoplasm</keyword>
<dbReference type="GO" id="GO:0030833">
    <property type="term" value="P:regulation of actin filament polymerization"/>
    <property type="evidence" value="ECO:0007669"/>
    <property type="project" value="InterPro"/>
</dbReference>
<comment type="similarity">
    <text evidence="2 5">Belongs to the ARPC5 family.</text>
</comment>
<dbReference type="STRING" id="1754191.A0A1Y1VN37"/>
<evidence type="ECO:0000256" key="5">
    <source>
        <dbReference type="RuleBase" id="RU004301"/>
    </source>
</evidence>
<protein>
    <recommendedName>
        <fullName evidence="5">Actin-related protein 2/3 complex subunit 5</fullName>
    </recommendedName>
</protein>
<evidence type="ECO:0000313" key="7">
    <source>
        <dbReference type="Proteomes" id="UP000193719"/>
    </source>
</evidence>
<keyword evidence="7" id="KW-1185">Reference proteome</keyword>
<reference evidence="6 7" key="2">
    <citation type="submission" date="2016-08" db="EMBL/GenBank/DDBJ databases">
        <title>Pervasive Adenine N6-methylation of Active Genes in Fungi.</title>
        <authorList>
            <consortium name="DOE Joint Genome Institute"/>
            <person name="Mondo S.J."/>
            <person name="Dannebaum R.O."/>
            <person name="Kuo R.C."/>
            <person name="Labutti K."/>
            <person name="Haridas S."/>
            <person name="Kuo A."/>
            <person name="Salamov A."/>
            <person name="Ahrendt S.R."/>
            <person name="Lipzen A."/>
            <person name="Sullivan W."/>
            <person name="Andreopoulos W.B."/>
            <person name="Clum A."/>
            <person name="Lindquist E."/>
            <person name="Daum C."/>
            <person name="Ramamoorthy G.K."/>
            <person name="Gryganskyi A."/>
            <person name="Culley D."/>
            <person name="Magnuson J.K."/>
            <person name="James T.Y."/>
            <person name="O'Malley M.A."/>
            <person name="Stajich J.E."/>
            <person name="Spatafora J.W."/>
            <person name="Visel A."/>
            <person name="Grigoriev I.V."/>
        </authorList>
    </citation>
    <scope>NUCLEOTIDE SEQUENCE [LARGE SCALE GENOMIC DNA]</scope>
    <source>
        <strain evidence="7">finn</strain>
    </source>
</reference>